<dbReference type="GO" id="GO:0008299">
    <property type="term" value="P:isoprenoid biosynthetic process"/>
    <property type="evidence" value="ECO:0007669"/>
    <property type="project" value="UniProtKB-ARBA"/>
</dbReference>
<evidence type="ECO:0000313" key="6">
    <source>
        <dbReference type="Proteomes" id="UP000323067"/>
    </source>
</evidence>
<dbReference type="GO" id="GO:0046872">
    <property type="term" value="F:metal ion binding"/>
    <property type="evidence" value="ECO:0007669"/>
    <property type="project" value="UniProtKB-KW"/>
</dbReference>
<dbReference type="SUPFAM" id="SSF48576">
    <property type="entry name" value="Terpenoid synthases"/>
    <property type="match status" value="1"/>
</dbReference>
<dbReference type="Pfam" id="PF19086">
    <property type="entry name" value="Terpene_syn_C_2"/>
    <property type="match status" value="1"/>
</dbReference>
<dbReference type="Gene3D" id="1.10.600.10">
    <property type="entry name" value="Farnesyl Diphosphate Synthase"/>
    <property type="match status" value="1"/>
</dbReference>
<evidence type="ECO:0000256" key="3">
    <source>
        <dbReference type="ARBA" id="ARBA00022842"/>
    </source>
</evidence>
<dbReference type="EMBL" id="CP023323">
    <property type="protein sequence ID" value="ATY61101.1"/>
    <property type="molecule type" value="Genomic_DNA"/>
</dbReference>
<sequence length="350" mass="39828">MVYSLESLFYSLTARLGLAFVGTRPEPVTTNHEGISNDAAYSPPPSRLVYKLHPLETQVSEQVNGYFLKHWPFETAKARRKFLAAGFSRVTCFYFPLAKEDRIHHACKLLTILFLIDDILEDMSFESGAAYNNALIPIVRGDVQPDRSVPAQWMMYDLWEDMRACDKELADDILEPVFTFMRAQTDKARLSIGEMGEYLVYRERDVGKALLCALGRFSMELRLTPEELDSVQPIEKNCAKHLSVVNDILSWDKEHLTYLTGHPEGSALCSAVQVLSKETSLPYSACKRVLWVLCREWEAQHDVLVEKLASGRTLSPKVLKYIKSLEYQISGNEQWSVTTLRYNFVAPAEA</sequence>
<comment type="similarity">
    <text evidence="2 4">Belongs to the terpene synthase family.</text>
</comment>
<dbReference type="InterPro" id="IPR034686">
    <property type="entry name" value="Terpene_cyclase-like_2"/>
</dbReference>
<comment type="cofactor">
    <cofactor evidence="1 4">
        <name>Mg(2+)</name>
        <dbReference type="ChEBI" id="CHEBI:18420"/>
    </cofactor>
</comment>
<dbReference type="PANTHER" id="PTHR35201:SF4">
    <property type="entry name" value="BETA-PINACENE SYNTHASE-RELATED"/>
    <property type="match status" value="1"/>
</dbReference>
<dbReference type="InterPro" id="IPR008949">
    <property type="entry name" value="Isoprenoid_synthase_dom_sf"/>
</dbReference>
<dbReference type="EC" id="4.2.3.-" evidence="4"/>
<organism evidence="5 6">
    <name type="scientific">Cordyceps militaris</name>
    <name type="common">Caterpillar fungus</name>
    <name type="synonym">Clavaria militaris</name>
    <dbReference type="NCBI Taxonomy" id="73501"/>
    <lineage>
        <taxon>Eukaryota</taxon>
        <taxon>Fungi</taxon>
        <taxon>Dikarya</taxon>
        <taxon>Ascomycota</taxon>
        <taxon>Pezizomycotina</taxon>
        <taxon>Sordariomycetes</taxon>
        <taxon>Hypocreomycetidae</taxon>
        <taxon>Hypocreales</taxon>
        <taxon>Cordycipitaceae</taxon>
        <taxon>Cordyceps</taxon>
    </lineage>
</organism>
<name>A0A2H4SDC3_CORMI</name>
<protein>
    <recommendedName>
        <fullName evidence="4">Terpene synthase</fullName>
        <ecNumber evidence="4">4.2.3.-</ecNumber>
    </recommendedName>
</protein>
<dbReference type="VEuPathDB" id="FungiDB:A9K55_005913"/>
<evidence type="ECO:0000256" key="2">
    <source>
        <dbReference type="ARBA" id="ARBA00006333"/>
    </source>
</evidence>
<evidence type="ECO:0000313" key="5">
    <source>
        <dbReference type="EMBL" id="ATY61101.1"/>
    </source>
</evidence>
<dbReference type="Proteomes" id="UP000323067">
    <property type="component" value="Chromosome vi"/>
</dbReference>
<keyword evidence="3 4" id="KW-0460">Magnesium</keyword>
<gene>
    <name evidence="5" type="ORF">A9K55_005913</name>
</gene>
<dbReference type="GO" id="GO:0010333">
    <property type="term" value="F:terpene synthase activity"/>
    <property type="evidence" value="ECO:0007669"/>
    <property type="project" value="InterPro"/>
</dbReference>
<reference evidence="5 6" key="1">
    <citation type="journal article" date="2017" name="BMC Genomics">
        <title>Chromosome level assembly and secondary metabolite potential of the parasitic fungus Cordyceps militaris.</title>
        <authorList>
            <person name="Kramer G.J."/>
            <person name="Nodwell J.R."/>
        </authorList>
    </citation>
    <scope>NUCLEOTIDE SEQUENCE [LARGE SCALE GENOMIC DNA]</scope>
    <source>
        <strain evidence="5 6">ATCC 34164</strain>
    </source>
</reference>
<dbReference type="VEuPathDB" id="FungiDB:CCM_03050"/>
<dbReference type="PANTHER" id="PTHR35201">
    <property type="entry name" value="TERPENE SYNTHASE"/>
    <property type="match status" value="1"/>
</dbReference>
<dbReference type="AlphaFoldDB" id="A0A2H4SDC3"/>
<proteinExistence type="inferred from homology"/>
<evidence type="ECO:0000256" key="4">
    <source>
        <dbReference type="RuleBase" id="RU366034"/>
    </source>
</evidence>
<keyword evidence="4" id="KW-0456">Lyase</keyword>
<accession>A0A2H4SDC3</accession>
<evidence type="ECO:0000256" key="1">
    <source>
        <dbReference type="ARBA" id="ARBA00001946"/>
    </source>
</evidence>
<keyword evidence="4" id="KW-0479">Metal-binding</keyword>
<dbReference type="OrthoDB" id="3004402at2759"/>